<sequence>MNSSIYAPVYINKNLILDLHSILINGYIESRGVRYLQDNTNAFKFQRGKKSSENKGKKTSNNDKEKNLSKDQSSNLSNDFVTSLDNRNSTKNEISIKQIYTTFQIFDSLKNLMLQKNILKCIGKDNISNHNVLPQEFIELEGYISPTSTLSQINTTIEILEAYDCKTLDKLLKKNEDEKEPLTNYSVILKQLKNLSTNLTKNNTVNMIMDCNSFTSVLNVNLNNFLDKNAYIYDNVHCSCKVLCRVVKVVNSDEHIDLLCKTCMSDYYCDFFKQMGPYLDLLSKKNILVPKEFTTNIKGPAIQAIPIAIYI</sequence>
<dbReference type="EMBL" id="BAAACF010000003">
    <property type="protein sequence ID" value="GAA0726913.1"/>
    <property type="molecule type" value="Genomic_DNA"/>
</dbReference>
<comment type="caution">
    <text evidence="2">The sequence shown here is derived from an EMBL/GenBank/DDBJ whole genome shotgun (WGS) entry which is preliminary data.</text>
</comment>
<feature type="region of interest" description="Disordered" evidence="1">
    <location>
        <begin position="46"/>
        <end position="84"/>
    </location>
</feature>
<dbReference type="Proteomes" id="UP001500339">
    <property type="component" value="Unassembled WGS sequence"/>
</dbReference>
<dbReference type="RefSeq" id="WP_343769987.1">
    <property type="nucleotide sequence ID" value="NZ_BAAACF010000003.1"/>
</dbReference>
<reference evidence="2 3" key="1">
    <citation type="journal article" date="2019" name="Int. J. Syst. Evol. Microbiol.">
        <title>The Global Catalogue of Microorganisms (GCM) 10K type strain sequencing project: providing services to taxonomists for standard genome sequencing and annotation.</title>
        <authorList>
            <consortium name="The Broad Institute Genomics Platform"/>
            <consortium name="The Broad Institute Genome Sequencing Center for Infectious Disease"/>
            <person name="Wu L."/>
            <person name="Ma J."/>
        </authorList>
    </citation>
    <scope>NUCLEOTIDE SEQUENCE [LARGE SCALE GENOMIC DNA]</scope>
    <source>
        <strain evidence="2 3">JCM 1405</strain>
    </source>
</reference>
<dbReference type="InterPro" id="IPR045633">
    <property type="entry name" value="DUF6414"/>
</dbReference>
<gene>
    <name evidence="2" type="ORF">GCM10008905_23910</name>
</gene>
<evidence type="ECO:0000313" key="3">
    <source>
        <dbReference type="Proteomes" id="UP001500339"/>
    </source>
</evidence>
<proteinExistence type="predicted"/>
<accession>A0ABN1J3F7</accession>
<organism evidence="2 3">
    <name type="scientific">Clostridium malenominatum</name>
    <dbReference type="NCBI Taxonomy" id="1539"/>
    <lineage>
        <taxon>Bacteria</taxon>
        <taxon>Bacillati</taxon>
        <taxon>Bacillota</taxon>
        <taxon>Clostridia</taxon>
        <taxon>Eubacteriales</taxon>
        <taxon>Clostridiaceae</taxon>
        <taxon>Clostridium</taxon>
    </lineage>
</organism>
<feature type="compositionally biased region" description="Polar residues" evidence="1">
    <location>
        <begin position="70"/>
        <end position="84"/>
    </location>
</feature>
<evidence type="ECO:0000256" key="1">
    <source>
        <dbReference type="SAM" id="MobiDB-lite"/>
    </source>
</evidence>
<name>A0ABN1J3F7_9CLOT</name>
<protein>
    <submittedName>
        <fullName evidence="2">Uncharacterized protein</fullName>
    </submittedName>
</protein>
<feature type="compositionally biased region" description="Basic and acidic residues" evidence="1">
    <location>
        <begin position="50"/>
        <end position="69"/>
    </location>
</feature>
<evidence type="ECO:0000313" key="2">
    <source>
        <dbReference type="EMBL" id="GAA0726913.1"/>
    </source>
</evidence>
<dbReference type="Pfam" id="PF19952">
    <property type="entry name" value="DUF6414"/>
    <property type="match status" value="1"/>
</dbReference>
<keyword evidence="3" id="KW-1185">Reference proteome</keyword>